<evidence type="ECO:0000256" key="1">
    <source>
        <dbReference type="ARBA" id="ARBA00004651"/>
    </source>
</evidence>
<comment type="subcellular location">
    <subcellularLocation>
        <location evidence="1">Cell membrane</location>
        <topology evidence="1">Multi-pass membrane protein</topology>
    </subcellularLocation>
</comment>
<evidence type="ECO:0000256" key="2">
    <source>
        <dbReference type="ARBA" id="ARBA00022475"/>
    </source>
</evidence>
<gene>
    <name evidence="7" type="ORF">AVEN_10026_1</name>
</gene>
<protein>
    <recommendedName>
        <fullName evidence="9">Gustatory receptor</fullName>
    </recommendedName>
</protein>
<dbReference type="Proteomes" id="UP000499080">
    <property type="component" value="Unassembled WGS sequence"/>
</dbReference>
<feature type="transmembrane region" description="Helical" evidence="6">
    <location>
        <begin position="134"/>
        <end position="152"/>
    </location>
</feature>
<dbReference type="GO" id="GO:0050909">
    <property type="term" value="P:sensory perception of taste"/>
    <property type="evidence" value="ECO:0007669"/>
    <property type="project" value="InterPro"/>
</dbReference>
<organism evidence="7 8">
    <name type="scientific">Araneus ventricosus</name>
    <name type="common">Orbweaver spider</name>
    <name type="synonym">Epeira ventricosa</name>
    <dbReference type="NCBI Taxonomy" id="182803"/>
    <lineage>
        <taxon>Eukaryota</taxon>
        <taxon>Metazoa</taxon>
        <taxon>Ecdysozoa</taxon>
        <taxon>Arthropoda</taxon>
        <taxon>Chelicerata</taxon>
        <taxon>Arachnida</taxon>
        <taxon>Araneae</taxon>
        <taxon>Araneomorphae</taxon>
        <taxon>Entelegynae</taxon>
        <taxon>Araneoidea</taxon>
        <taxon>Araneidae</taxon>
        <taxon>Araneus</taxon>
    </lineage>
</organism>
<dbReference type="OrthoDB" id="6420484at2759"/>
<evidence type="ECO:0000256" key="6">
    <source>
        <dbReference type="SAM" id="Phobius"/>
    </source>
</evidence>
<keyword evidence="2" id="KW-1003">Cell membrane</keyword>
<evidence type="ECO:0000256" key="4">
    <source>
        <dbReference type="ARBA" id="ARBA00022989"/>
    </source>
</evidence>
<dbReference type="AlphaFoldDB" id="A0A4Y2H3Z7"/>
<accession>A0A4Y2H3Z7</accession>
<keyword evidence="8" id="KW-1185">Reference proteome</keyword>
<evidence type="ECO:0000313" key="8">
    <source>
        <dbReference type="Proteomes" id="UP000499080"/>
    </source>
</evidence>
<keyword evidence="4 6" id="KW-1133">Transmembrane helix</keyword>
<proteinExistence type="predicted"/>
<feature type="transmembrane region" description="Helical" evidence="6">
    <location>
        <begin position="208"/>
        <end position="227"/>
    </location>
</feature>
<feature type="transmembrane region" description="Helical" evidence="6">
    <location>
        <begin position="100"/>
        <end position="122"/>
    </location>
</feature>
<feature type="transmembrane region" description="Helical" evidence="6">
    <location>
        <begin position="31"/>
        <end position="55"/>
    </location>
</feature>
<evidence type="ECO:0000256" key="3">
    <source>
        <dbReference type="ARBA" id="ARBA00022692"/>
    </source>
</evidence>
<name>A0A4Y2H3Z7_ARAVE</name>
<evidence type="ECO:0000256" key="5">
    <source>
        <dbReference type="ARBA" id="ARBA00023136"/>
    </source>
</evidence>
<keyword evidence="5 6" id="KW-0472">Membrane</keyword>
<comment type="caution">
    <text evidence="7">The sequence shown here is derived from an EMBL/GenBank/DDBJ whole genome shotgun (WGS) entry which is preliminary data.</text>
</comment>
<dbReference type="EMBL" id="BGPR01001700">
    <property type="protein sequence ID" value="GBM59821.1"/>
    <property type="molecule type" value="Genomic_DNA"/>
</dbReference>
<dbReference type="InterPro" id="IPR013604">
    <property type="entry name" value="7TM_chemorcpt"/>
</dbReference>
<reference evidence="7 8" key="1">
    <citation type="journal article" date="2019" name="Sci. Rep.">
        <title>Orb-weaving spider Araneus ventricosus genome elucidates the spidroin gene catalogue.</title>
        <authorList>
            <person name="Kono N."/>
            <person name="Nakamura H."/>
            <person name="Ohtoshi R."/>
            <person name="Moran D.A.P."/>
            <person name="Shinohara A."/>
            <person name="Yoshida Y."/>
            <person name="Fujiwara M."/>
            <person name="Mori M."/>
            <person name="Tomita M."/>
            <person name="Arakawa K."/>
        </authorList>
    </citation>
    <scope>NUCLEOTIDE SEQUENCE [LARGE SCALE GENOMIC DNA]</scope>
</reference>
<evidence type="ECO:0008006" key="9">
    <source>
        <dbReference type="Google" id="ProtNLM"/>
    </source>
</evidence>
<keyword evidence="3 6" id="KW-0812">Transmembrane</keyword>
<evidence type="ECO:0000313" key="7">
    <source>
        <dbReference type="EMBL" id="GBM59821.1"/>
    </source>
</evidence>
<dbReference type="GO" id="GO:0005886">
    <property type="term" value="C:plasma membrane"/>
    <property type="evidence" value="ECO:0007669"/>
    <property type="project" value="UniProtKB-SubCell"/>
</dbReference>
<dbReference type="Pfam" id="PF08395">
    <property type="entry name" value="7tm_7"/>
    <property type="match status" value="1"/>
</dbReference>
<sequence>MFNDALFKLNYPSELSFKTIFVMFYFTSTKVLPLIVSILFSLFYISVCIFLSRILRECGQRLKLGCKSAGIKQVSDRFIAEYTDVHRFACDIESSLSLQVLAICVTNFAELFAIFAIVLRFYPFESTAFIIEKAFISPINFTSLFGIAYFASEVQREDQEVRRALKEIMYISSLSKETWKSGEIMRRFIKSKENIVFSAWRVFNFSRGFLLASAGTIVSYNLLLLQLQ</sequence>